<dbReference type="EMBL" id="JAZGLY010000004">
    <property type="protein sequence ID" value="MEE6187388.1"/>
    <property type="molecule type" value="Genomic_DNA"/>
</dbReference>
<accession>A0ABU7RHA3</accession>
<comment type="function">
    <text evidence="1 11">Catalyzes the reversible adenylation of nicotinate mononucleotide (NaMN) to nicotinic acid adenine dinucleotide (NaAD).</text>
</comment>
<dbReference type="Pfam" id="PF01467">
    <property type="entry name" value="CTP_transf_like"/>
    <property type="match status" value="1"/>
</dbReference>
<reference evidence="13 14" key="1">
    <citation type="submission" date="2024-01" db="EMBL/GenBank/DDBJ databases">
        <title>Niabella digestum sp. nov., isolated from waste digestion system.</title>
        <authorList>
            <person name="Zhang L."/>
        </authorList>
    </citation>
    <scope>NUCLEOTIDE SEQUENCE [LARGE SCALE GENOMIC DNA]</scope>
    <source>
        <strain evidence="13 14">A18</strain>
    </source>
</reference>
<evidence type="ECO:0000256" key="5">
    <source>
        <dbReference type="ARBA" id="ARBA00022679"/>
    </source>
</evidence>
<organism evidence="13 14">
    <name type="scientific">Niabella digestorum</name>
    <dbReference type="NCBI Taxonomy" id="3117701"/>
    <lineage>
        <taxon>Bacteria</taxon>
        <taxon>Pseudomonadati</taxon>
        <taxon>Bacteroidota</taxon>
        <taxon>Chitinophagia</taxon>
        <taxon>Chitinophagales</taxon>
        <taxon>Chitinophagaceae</taxon>
        <taxon>Niabella</taxon>
    </lineage>
</organism>
<comment type="caution">
    <text evidence="13">The sequence shown here is derived from an EMBL/GenBank/DDBJ whole genome shotgun (WGS) entry which is preliminary data.</text>
</comment>
<evidence type="ECO:0000256" key="9">
    <source>
        <dbReference type="ARBA" id="ARBA00023027"/>
    </source>
</evidence>
<name>A0ABU7RHA3_9BACT</name>
<dbReference type="PANTHER" id="PTHR39321:SF3">
    <property type="entry name" value="PHOSPHOPANTETHEINE ADENYLYLTRANSFERASE"/>
    <property type="match status" value="1"/>
</dbReference>
<evidence type="ECO:0000256" key="6">
    <source>
        <dbReference type="ARBA" id="ARBA00022695"/>
    </source>
</evidence>
<evidence type="ECO:0000256" key="4">
    <source>
        <dbReference type="ARBA" id="ARBA00022642"/>
    </source>
</evidence>
<feature type="domain" description="Cytidyltransferase-like" evidence="12">
    <location>
        <begin position="5"/>
        <end position="162"/>
    </location>
</feature>
<keyword evidence="4 11" id="KW-0662">Pyridine nucleotide biosynthesis</keyword>
<dbReference type="Proteomes" id="UP001357452">
    <property type="component" value="Unassembled WGS sequence"/>
</dbReference>
<dbReference type="InterPro" id="IPR005248">
    <property type="entry name" value="NadD/NMNAT"/>
</dbReference>
<proteinExistence type="inferred from homology"/>
<evidence type="ECO:0000256" key="10">
    <source>
        <dbReference type="ARBA" id="ARBA00048721"/>
    </source>
</evidence>
<dbReference type="InterPro" id="IPR004821">
    <property type="entry name" value="Cyt_trans-like"/>
</dbReference>
<keyword evidence="7 11" id="KW-0547">Nucleotide-binding</keyword>
<dbReference type="NCBIfam" id="TIGR00125">
    <property type="entry name" value="cyt_tran_rel"/>
    <property type="match status" value="1"/>
</dbReference>
<keyword evidence="5 11" id="KW-0808">Transferase</keyword>
<dbReference type="NCBIfam" id="TIGR00482">
    <property type="entry name" value="nicotinate (nicotinamide) nucleotide adenylyltransferase"/>
    <property type="match status" value="1"/>
</dbReference>
<keyword evidence="14" id="KW-1185">Reference proteome</keyword>
<evidence type="ECO:0000256" key="11">
    <source>
        <dbReference type="HAMAP-Rule" id="MF_00244"/>
    </source>
</evidence>
<evidence type="ECO:0000259" key="12">
    <source>
        <dbReference type="Pfam" id="PF01467"/>
    </source>
</evidence>
<keyword evidence="6 11" id="KW-0548">Nucleotidyltransferase</keyword>
<sequence>MKIGLYFGSFNPIHHGHLIIANHILNEEWVERVWFIVSPQNPFKESASLLNENHRYHLVNLAIEGDIRMKASDIEFTLPRPSYTAITLAHLTEKYPQHEFAIIMGGDSFQNIHRWKNASYILENYEILVYNRPGFDIFVDSTSKVKVLEAPLLEISATHIRRLIKERKSVKYLLPDNVIEEIEKGGYYRK</sequence>
<evidence type="ECO:0000256" key="3">
    <source>
        <dbReference type="ARBA" id="ARBA00009014"/>
    </source>
</evidence>
<comment type="catalytic activity">
    <reaction evidence="10 11">
        <text>nicotinate beta-D-ribonucleotide + ATP + H(+) = deamido-NAD(+) + diphosphate</text>
        <dbReference type="Rhea" id="RHEA:22860"/>
        <dbReference type="ChEBI" id="CHEBI:15378"/>
        <dbReference type="ChEBI" id="CHEBI:30616"/>
        <dbReference type="ChEBI" id="CHEBI:33019"/>
        <dbReference type="ChEBI" id="CHEBI:57502"/>
        <dbReference type="ChEBI" id="CHEBI:58437"/>
        <dbReference type="EC" id="2.7.7.18"/>
    </reaction>
</comment>
<gene>
    <name evidence="11 13" type="primary">nadD</name>
    <name evidence="13" type="ORF">V2H41_08890</name>
</gene>
<dbReference type="EC" id="2.7.7.18" evidence="11"/>
<evidence type="ECO:0000313" key="13">
    <source>
        <dbReference type="EMBL" id="MEE6187388.1"/>
    </source>
</evidence>
<dbReference type="RefSeq" id="WP_330974796.1">
    <property type="nucleotide sequence ID" value="NZ_JAZGLY010000004.1"/>
</dbReference>
<keyword evidence="8 11" id="KW-0067">ATP-binding</keyword>
<dbReference type="NCBIfam" id="NF000840">
    <property type="entry name" value="PRK00071.1-3"/>
    <property type="match status" value="1"/>
</dbReference>
<dbReference type="Gene3D" id="3.40.50.620">
    <property type="entry name" value="HUPs"/>
    <property type="match status" value="1"/>
</dbReference>
<dbReference type="CDD" id="cd02165">
    <property type="entry name" value="NMNAT"/>
    <property type="match status" value="1"/>
</dbReference>
<dbReference type="InterPro" id="IPR014729">
    <property type="entry name" value="Rossmann-like_a/b/a_fold"/>
</dbReference>
<evidence type="ECO:0000256" key="2">
    <source>
        <dbReference type="ARBA" id="ARBA00005019"/>
    </source>
</evidence>
<comment type="pathway">
    <text evidence="2 11">Cofactor biosynthesis; NAD(+) biosynthesis; deamido-NAD(+) from nicotinate D-ribonucleotide: step 1/1.</text>
</comment>
<dbReference type="PANTHER" id="PTHR39321">
    <property type="entry name" value="NICOTINATE-NUCLEOTIDE ADENYLYLTRANSFERASE-RELATED"/>
    <property type="match status" value="1"/>
</dbReference>
<evidence type="ECO:0000256" key="1">
    <source>
        <dbReference type="ARBA" id="ARBA00002324"/>
    </source>
</evidence>
<evidence type="ECO:0000313" key="14">
    <source>
        <dbReference type="Proteomes" id="UP001357452"/>
    </source>
</evidence>
<evidence type="ECO:0000256" key="7">
    <source>
        <dbReference type="ARBA" id="ARBA00022741"/>
    </source>
</evidence>
<keyword evidence="9 11" id="KW-0520">NAD</keyword>
<dbReference type="SUPFAM" id="SSF52374">
    <property type="entry name" value="Nucleotidylyl transferase"/>
    <property type="match status" value="1"/>
</dbReference>
<evidence type="ECO:0000256" key="8">
    <source>
        <dbReference type="ARBA" id="ARBA00022840"/>
    </source>
</evidence>
<comment type="similarity">
    <text evidence="3 11">Belongs to the NadD family.</text>
</comment>
<dbReference type="GO" id="GO:0016779">
    <property type="term" value="F:nucleotidyltransferase activity"/>
    <property type="evidence" value="ECO:0007669"/>
    <property type="project" value="UniProtKB-KW"/>
</dbReference>
<protein>
    <recommendedName>
        <fullName evidence="11">Probable nicotinate-nucleotide adenylyltransferase</fullName>
        <ecNumber evidence="11">2.7.7.18</ecNumber>
    </recommendedName>
    <alternativeName>
        <fullName evidence="11">Deamido-NAD(+) diphosphorylase</fullName>
    </alternativeName>
    <alternativeName>
        <fullName evidence="11">Deamido-NAD(+) pyrophosphorylase</fullName>
    </alternativeName>
    <alternativeName>
        <fullName evidence="11">Nicotinate mononucleotide adenylyltransferase</fullName>
        <shortName evidence="11">NaMN adenylyltransferase</shortName>
    </alternativeName>
</protein>
<dbReference type="HAMAP" id="MF_00244">
    <property type="entry name" value="NaMN_adenylyltr"/>
    <property type="match status" value="1"/>
</dbReference>